<keyword evidence="2" id="KW-1185">Reference proteome</keyword>
<evidence type="ECO:0000313" key="2">
    <source>
        <dbReference type="Proteomes" id="UP001209854"/>
    </source>
</evidence>
<evidence type="ECO:0000313" key="1">
    <source>
        <dbReference type="EMBL" id="MCW7553778.1"/>
    </source>
</evidence>
<dbReference type="RefSeq" id="WP_262568564.1">
    <property type="nucleotide sequence ID" value="NZ_JAPFCC010000001.1"/>
</dbReference>
<accession>A0ABT3MWM1</accession>
<protein>
    <submittedName>
        <fullName evidence="1">Uncharacterized protein</fullName>
    </submittedName>
</protein>
<name>A0ABT3MWM1_9GAMM</name>
<dbReference type="EMBL" id="JAPFCC010000001">
    <property type="protein sequence ID" value="MCW7553778.1"/>
    <property type="molecule type" value="Genomic_DNA"/>
</dbReference>
<reference evidence="1 2" key="1">
    <citation type="submission" date="2022-10" db="EMBL/GenBank/DDBJ databases">
        <title>High-quality genome sequences of two octocoral-associated bacteria, Endozoicomonas euniceicola EF212 and Endozoicomonas gorgoniicola PS125.</title>
        <authorList>
            <person name="Chiou Y.-J."/>
            <person name="Chen Y.-H."/>
        </authorList>
    </citation>
    <scope>NUCLEOTIDE SEQUENCE [LARGE SCALE GENOMIC DNA]</scope>
    <source>
        <strain evidence="1 2">PS125</strain>
    </source>
</reference>
<proteinExistence type="predicted"/>
<organism evidence="1 2">
    <name type="scientific">Endozoicomonas gorgoniicola</name>
    <dbReference type="NCBI Taxonomy" id="1234144"/>
    <lineage>
        <taxon>Bacteria</taxon>
        <taxon>Pseudomonadati</taxon>
        <taxon>Pseudomonadota</taxon>
        <taxon>Gammaproteobacteria</taxon>
        <taxon>Oceanospirillales</taxon>
        <taxon>Endozoicomonadaceae</taxon>
        <taxon>Endozoicomonas</taxon>
    </lineage>
</organism>
<sequence>MKAPKKPLSKKLKKIRRDRKIEQRKKYKFIFINGKQVKVKRDPEIDGMPVDDFIRENADLIWLHQNGLWHFIETEDEIKVDCEKYDKDNPEIPF</sequence>
<dbReference type="Proteomes" id="UP001209854">
    <property type="component" value="Unassembled WGS sequence"/>
</dbReference>
<gene>
    <name evidence="1" type="ORF">NX722_14290</name>
</gene>
<comment type="caution">
    <text evidence="1">The sequence shown here is derived from an EMBL/GenBank/DDBJ whole genome shotgun (WGS) entry which is preliminary data.</text>
</comment>